<dbReference type="EMBL" id="ANOH01000094">
    <property type="protein sequence ID" value="EMI57421.1"/>
    <property type="molecule type" value="Genomic_DNA"/>
</dbReference>
<protein>
    <submittedName>
        <fullName evidence="1">Uncharacterized protein</fullName>
    </submittedName>
</protein>
<evidence type="ECO:0000313" key="1">
    <source>
        <dbReference type="EMBL" id="EMI57421.1"/>
    </source>
</evidence>
<evidence type="ECO:0000313" key="2">
    <source>
        <dbReference type="Proteomes" id="UP000011885"/>
    </source>
</evidence>
<dbReference type="Proteomes" id="UP000011885">
    <property type="component" value="Unassembled WGS sequence"/>
</dbReference>
<organism evidence="1 2">
    <name type="scientific">Rhodopirellula sallentina SM41</name>
    <dbReference type="NCBI Taxonomy" id="1263870"/>
    <lineage>
        <taxon>Bacteria</taxon>
        <taxon>Pseudomonadati</taxon>
        <taxon>Planctomycetota</taxon>
        <taxon>Planctomycetia</taxon>
        <taxon>Pirellulales</taxon>
        <taxon>Pirellulaceae</taxon>
        <taxon>Rhodopirellula</taxon>
    </lineage>
</organism>
<gene>
    <name evidence="1" type="ORF">RSSM_01128</name>
</gene>
<reference evidence="1 2" key="1">
    <citation type="journal article" date="2013" name="Mar. Genomics">
        <title>Expression of sulfatases in Rhodopirellula baltica and the diversity of sulfatases in the genus Rhodopirellula.</title>
        <authorList>
            <person name="Wegner C.E."/>
            <person name="Richter-Heitmann T."/>
            <person name="Klindworth A."/>
            <person name="Klockow C."/>
            <person name="Richter M."/>
            <person name="Achstetter T."/>
            <person name="Glockner F.O."/>
            <person name="Harder J."/>
        </authorList>
    </citation>
    <scope>NUCLEOTIDE SEQUENCE [LARGE SCALE GENOMIC DNA]</scope>
    <source>
        <strain evidence="1 2">SM41</strain>
    </source>
</reference>
<sequence length="46" mass="5501">MTRRTSRFCLDTVHSRHGFAMNDSGFMFERFHLSAVDLWYTAAFRQ</sequence>
<comment type="caution">
    <text evidence="1">The sequence shown here is derived from an EMBL/GenBank/DDBJ whole genome shotgun (WGS) entry which is preliminary data.</text>
</comment>
<accession>M5UHV0</accession>
<proteinExistence type="predicted"/>
<name>M5UHV0_9BACT</name>
<dbReference type="AlphaFoldDB" id="M5UHV0"/>
<keyword evidence="2" id="KW-1185">Reference proteome</keyword>
<dbReference type="PATRIC" id="fig|1263870.3.peg.1220"/>